<evidence type="ECO:0000313" key="4">
    <source>
        <dbReference type="EMBL" id="KAF9450451.1"/>
    </source>
</evidence>
<feature type="region of interest" description="Disordered" evidence="2">
    <location>
        <begin position="896"/>
        <end position="977"/>
    </location>
</feature>
<feature type="compositionally biased region" description="Basic residues" evidence="2">
    <location>
        <begin position="903"/>
        <end position="914"/>
    </location>
</feature>
<feature type="compositionally biased region" description="Basic residues" evidence="2">
    <location>
        <begin position="835"/>
        <end position="848"/>
    </location>
</feature>
<dbReference type="GO" id="GO:0007095">
    <property type="term" value="P:mitotic G2 DNA damage checkpoint signaling"/>
    <property type="evidence" value="ECO:0007669"/>
    <property type="project" value="TreeGrafter"/>
</dbReference>
<feature type="compositionally biased region" description="Polar residues" evidence="2">
    <location>
        <begin position="850"/>
        <end position="864"/>
    </location>
</feature>
<feature type="region of interest" description="Disordered" evidence="2">
    <location>
        <begin position="236"/>
        <end position="289"/>
    </location>
</feature>
<evidence type="ECO:0000259" key="3">
    <source>
        <dbReference type="PROSITE" id="PS50172"/>
    </source>
</evidence>
<feature type="compositionally biased region" description="Low complexity" evidence="2">
    <location>
        <begin position="746"/>
        <end position="757"/>
    </location>
</feature>
<feature type="compositionally biased region" description="Polar residues" evidence="2">
    <location>
        <begin position="648"/>
        <end position="661"/>
    </location>
</feature>
<dbReference type="Pfam" id="PF12738">
    <property type="entry name" value="PTCB-BRCT"/>
    <property type="match status" value="2"/>
</dbReference>
<dbReference type="AlphaFoldDB" id="A0A9P5XJR1"/>
<evidence type="ECO:0000256" key="1">
    <source>
        <dbReference type="ARBA" id="ARBA00022737"/>
    </source>
</evidence>
<reference evidence="4" key="1">
    <citation type="submission" date="2020-11" db="EMBL/GenBank/DDBJ databases">
        <authorList>
            <consortium name="DOE Joint Genome Institute"/>
            <person name="Ahrendt S."/>
            <person name="Riley R."/>
            <person name="Andreopoulos W."/>
            <person name="Labutti K."/>
            <person name="Pangilinan J."/>
            <person name="Ruiz-Duenas F.J."/>
            <person name="Barrasa J.M."/>
            <person name="Sanchez-Garcia M."/>
            <person name="Camarero S."/>
            <person name="Miyauchi S."/>
            <person name="Serrano A."/>
            <person name="Linde D."/>
            <person name="Babiker R."/>
            <person name="Drula E."/>
            <person name="Ayuso-Fernandez I."/>
            <person name="Pacheco R."/>
            <person name="Padilla G."/>
            <person name="Ferreira P."/>
            <person name="Barriuso J."/>
            <person name="Kellner H."/>
            <person name="Castanera R."/>
            <person name="Alfaro M."/>
            <person name="Ramirez L."/>
            <person name="Pisabarro A.G."/>
            <person name="Kuo A."/>
            <person name="Tritt A."/>
            <person name="Lipzen A."/>
            <person name="He G."/>
            <person name="Yan M."/>
            <person name="Ng V."/>
            <person name="Cullen D."/>
            <person name="Martin F."/>
            <person name="Rosso M.-N."/>
            <person name="Henrissat B."/>
            <person name="Hibbett D."/>
            <person name="Martinez A.T."/>
            <person name="Grigoriev I.V."/>
        </authorList>
    </citation>
    <scope>NUCLEOTIDE SEQUENCE</scope>
    <source>
        <strain evidence="4">MF-IS2</strain>
    </source>
</reference>
<dbReference type="InterPro" id="IPR036420">
    <property type="entry name" value="BRCT_dom_sf"/>
</dbReference>
<dbReference type="CDD" id="cd00027">
    <property type="entry name" value="BRCT"/>
    <property type="match status" value="1"/>
</dbReference>
<dbReference type="Pfam" id="PF00533">
    <property type="entry name" value="BRCT"/>
    <property type="match status" value="1"/>
</dbReference>
<accession>A0A9P5XJR1</accession>
<keyword evidence="5" id="KW-1185">Reference proteome</keyword>
<dbReference type="OrthoDB" id="251770at2759"/>
<feature type="region of interest" description="Disordered" evidence="2">
    <location>
        <begin position="648"/>
        <end position="687"/>
    </location>
</feature>
<comment type="caution">
    <text evidence="4">The sequence shown here is derived from an EMBL/GenBank/DDBJ whole genome shotgun (WGS) entry which is preliminary data.</text>
</comment>
<proteinExistence type="predicted"/>
<keyword evidence="1" id="KW-0677">Repeat</keyword>
<evidence type="ECO:0000313" key="5">
    <source>
        <dbReference type="Proteomes" id="UP000807342"/>
    </source>
</evidence>
<dbReference type="SUPFAM" id="SSF52113">
    <property type="entry name" value="BRCT domain"/>
    <property type="match status" value="3"/>
</dbReference>
<dbReference type="Proteomes" id="UP000807342">
    <property type="component" value="Unassembled WGS sequence"/>
</dbReference>
<dbReference type="PROSITE" id="PS50172">
    <property type="entry name" value="BRCT"/>
    <property type="match status" value="4"/>
</dbReference>
<dbReference type="InterPro" id="IPR059215">
    <property type="entry name" value="BRCT2_TopBP1-like"/>
</dbReference>
<protein>
    <recommendedName>
        <fullName evidence="3">BRCT domain-containing protein</fullName>
    </recommendedName>
</protein>
<feature type="domain" description="BRCT" evidence="3">
    <location>
        <begin position="535"/>
        <end position="583"/>
    </location>
</feature>
<sequence length="977" mass="107447">MRRRTNKSSKVPNVKLRPAPSAILSRWNSERCLAEDSQLGSDDTTFMDFCPRPFKGVVLCATGIKDKSSLFKKAVELGAVHVFAFTDKVTHLIAEAHGGAKYICALERKIPIMKPSWIEESYEVWLRGDDVDLQDSLAAHRLPVFTDVVLCVSGIADVQRRTQINRLVTENGGTYVKNIERPVKVTHLLCSGDDETDKMRYAEKFNKRKEASIRLVWEEWFWDSFDFGGRFDEARYEASRPRPERKVLPEAPATSPPRSEFPSEMDETSVPLKRQSTSNNQDEDDEGEMATVKVLPAVTLQIWGSLLSRRGYQVSGTELVRTTSAPAVFGAIDESPEFEAGKSVISAFRRANSFAPCKLDETEGGSTSRQPFRRATTSGNVFVKSATPLSAIPKNGESSTSAFVEPVAGPSNEPLYNRMFVGYKFLALGEAKTSAVRNAVESYGGQMASESDEEADFIIVRLVSGSKLYREEADPNLRSKYRTECWLERCIFEDQVCPPDKDISFIPLAIEVPIPDAEKVVLSLSGFDQSESCGLRRLVRALGITLAPNFSKRTTHLLCPSGTGPKFEKAIEWGKPVVKMSWLAAIASTGVVPLDEEHIVSRSTLGVGTGFDFGVPMEVDIKGKGKAKAIPQDLPPLEIGKTMNDITNADTLESPLGTSKNPDFPSRKRQPPKPIPQTSHSSASSVSISFGQPKYGLGSVLVPPTRLPSLVSVPPQSGSSSSPASALPPHIQQSIQQESFTQSDYSPAVPGASSGSSINEIPRPTWQEVEQERLTVKIPSSRTPSPMKLSKKGSRTSLSPVKIDHEATKALQESITRALKRHTSEEDEVLNGGRSSKRQRPHRQKKALTRQLTEQETSEISVDSNPIHIIPFAASTISPFESFDVAEDDMLPIIEPAAGNRKSAGKHTSSRRTKSSAVGGSVEPEEEQSMRVTYEDPGLADERKKLMRLLKSQNQESPSKAPESTRRSTRVRKNTKS</sequence>
<feature type="region of interest" description="Disordered" evidence="2">
    <location>
        <begin position="819"/>
        <end position="866"/>
    </location>
</feature>
<dbReference type="SMART" id="SM00292">
    <property type="entry name" value="BRCT"/>
    <property type="match status" value="3"/>
</dbReference>
<dbReference type="GO" id="GO:0033314">
    <property type="term" value="P:mitotic DNA replication checkpoint signaling"/>
    <property type="evidence" value="ECO:0007669"/>
    <property type="project" value="TreeGrafter"/>
</dbReference>
<dbReference type="EMBL" id="MU151104">
    <property type="protein sequence ID" value="KAF9450451.1"/>
    <property type="molecule type" value="Genomic_DNA"/>
</dbReference>
<feature type="domain" description="BRCT" evidence="3">
    <location>
        <begin position="415"/>
        <end position="504"/>
    </location>
</feature>
<name>A0A9P5XJR1_9AGAR</name>
<dbReference type="PANTHER" id="PTHR13561">
    <property type="entry name" value="DNA REPLICATION REGULATOR DPB11-RELATED"/>
    <property type="match status" value="1"/>
</dbReference>
<organism evidence="4 5">
    <name type="scientific">Macrolepiota fuliginosa MF-IS2</name>
    <dbReference type="NCBI Taxonomy" id="1400762"/>
    <lineage>
        <taxon>Eukaryota</taxon>
        <taxon>Fungi</taxon>
        <taxon>Dikarya</taxon>
        <taxon>Basidiomycota</taxon>
        <taxon>Agaricomycotina</taxon>
        <taxon>Agaricomycetes</taxon>
        <taxon>Agaricomycetidae</taxon>
        <taxon>Agaricales</taxon>
        <taxon>Agaricineae</taxon>
        <taxon>Agaricaceae</taxon>
        <taxon>Macrolepiota</taxon>
    </lineage>
</organism>
<feature type="domain" description="BRCT" evidence="3">
    <location>
        <begin position="140"/>
        <end position="238"/>
    </location>
</feature>
<dbReference type="CDD" id="cd17731">
    <property type="entry name" value="BRCT_TopBP1_rpt2_like"/>
    <property type="match status" value="1"/>
</dbReference>
<gene>
    <name evidence="4" type="ORF">P691DRAFT_725915</name>
</gene>
<dbReference type="GO" id="GO:0006270">
    <property type="term" value="P:DNA replication initiation"/>
    <property type="evidence" value="ECO:0007669"/>
    <property type="project" value="TreeGrafter"/>
</dbReference>
<feature type="compositionally biased region" description="Basic residues" evidence="2">
    <location>
        <begin position="967"/>
        <end position="977"/>
    </location>
</feature>
<feature type="compositionally biased region" description="Polar residues" evidence="2">
    <location>
        <begin position="735"/>
        <end position="745"/>
    </location>
</feature>
<dbReference type="PANTHER" id="PTHR13561:SF20">
    <property type="entry name" value="DNA TOPOISOMERASE 2-BINDING PROTEIN 1"/>
    <property type="match status" value="1"/>
</dbReference>
<dbReference type="InterPro" id="IPR001357">
    <property type="entry name" value="BRCT_dom"/>
</dbReference>
<dbReference type="Gene3D" id="3.40.50.10190">
    <property type="entry name" value="BRCT domain"/>
    <property type="match status" value="4"/>
</dbReference>
<feature type="region of interest" description="Disordered" evidence="2">
    <location>
        <begin position="735"/>
        <end position="804"/>
    </location>
</feature>
<feature type="compositionally biased region" description="Basic and acidic residues" evidence="2">
    <location>
        <begin position="236"/>
        <end position="248"/>
    </location>
</feature>
<evidence type="ECO:0000256" key="2">
    <source>
        <dbReference type="SAM" id="MobiDB-lite"/>
    </source>
</evidence>
<feature type="domain" description="BRCT" evidence="3">
    <location>
        <begin position="49"/>
        <end position="123"/>
    </location>
</feature>